<dbReference type="EMBL" id="JBANRG010000062">
    <property type="protein sequence ID" value="KAK7441563.1"/>
    <property type="molecule type" value="Genomic_DNA"/>
</dbReference>
<accession>A0ABR1IUJ1</accession>
<name>A0ABR1IUJ1_9AGAR</name>
<sequence length="208" mass="23258">MQLLGSIFFVATAIFFTASASPIPVPKAAVHTECSKERSTDWAPTKFMESLSSETSNRYLQCLKDVDPVEVSRHVDIISDFKPGPPSWRRDREVSPLSIKGGKASLKPGPPSWRDKDSELCKQCLPGAKAGPPSWKRHTNNKEDNTPGSSSLTGHDVENIEAGPPSWKRDLDVDRNFDNHDQDRKLRVMFGKEFTQLFLTASTDETIW</sequence>
<keyword evidence="2" id="KW-0732">Signal</keyword>
<evidence type="ECO:0000256" key="2">
    <source>
        <dbReference type="SAM" id="SignalP"/>
    </source>
</evidence>
<feature type="signal peptide" evidence="2">
    <location>
        <begin position="1"/>
        <end position="20"/>
    </location>
</feature>
<evidence type="ECO:0000313" key="3">
    <source>
        <dbReference type="EMBL" id="KAK7441563.1"/>
    </source>
</evidence>
<evidence type="ECO:0000313" key="4">
    <source>
        <dbReference type="Proteomes" id="UP001498398"/>
    </source>
</evidence>
<keyword evidence="4" id="KW-1185">Reference proteome</keyword>
<feature type="region of interest" description="Disordered" evidence="1">
    <location>
        <begin position="125"/>
        <end position="174"/>
    </location>
</feature>
<protein>
    <submittedName>
        <fullName evidence="3">Uncharacterized protein</fullName>
    </submittedName>
</protein>
<proteinExistence type="predicted"/>
<organism evidence="3 4">
    <name type="scientific">Marasmiellus scandens</name>
    <dbReference type="NCBI Taxonomy" id="2682957"/>
    <lineage>
        <taxon>Eukaryota</taxon>
        <taxon>Fungi</taxon>
        <taxon>Dikarya</taxon>
        <taxon>Basidiomycota</taxon>
        <taxon>Agaricomycotina</taxon>
        <taxon>Agaricomycetes</taxon>
        <taxon>Agaricomycetidae</taxon>
        <taxon>Agaricales</taxon>
        <taxon>Marasmiineae</taxon>
        <taxon>Omphalotaceae</taxon>
        <taxon>Marasmiellus</taxon>
    </lineage>
</organism>
<gene>
    <name evidence="3" type="ORF">VKT23_016556</name>
</gene>
<dbReference type="Proteomes" id="UP001498398">
    <property type="component" value="Unassembled WGS sequence"/>
</dbReference>
<feature type="chain" id="PRO_5046895015" evidence="2">
    <location>
        <begin position="21"/>
        <end position="208"/>
    </location>
</feature>
<evidence type="ECO:0000256" key="1">
    <source>
        <dbReference type="SAM" id="MobiDB-lite"/>
    </source>
</evidence>
<reference evidence="3 4" key="1">
    <citation type="submission" date="2024-01" db="EMBL/GenBank/DDBJ databases">
        <title>A draft genome for the cacao thread blight pathogen Marasmiellus scandens.</title>
        <authorList>
            <person name="Baruah I.K."/>
            <person name="Leung J."/>
            <person name="Bukari Y."/>
            <person name="Amoako-Attah I."/>
            <person name="Meinhardt L.W."/>
            <person name="Bailey B.A."/>
            <person name="Cohen S.P."/>
        </authorList>
    </citation>
    <scope>NUCLEOTIDE SEQUENCE [LARGE SCALE GENOMIC DNA]</scope>
    <source>
        <strain evidence="3 4">GH-19</strain>
    </source>
</reference>
<comment type="caution">
    <text evidence="3">The sequence shown here is derived from an EMBL/GenBank/DDBJ whole genome shotgun (WGS) entry which is preliminary data.</text>
</comment>